<keyword evidence="1" id="KW-0812">Transmembrane</keyword>
<evidence type="ECO:0000313" key="4">
    <source>
        <dbReference type="Proteomes" id="UP000807353"/>
    </source>
</evidence>
<gene>
    <name evidence="3" type="ORF">BDZ94DRAFT_1255355</name>
</gene>
<proteinExistence type="predicted"/>
<organism evidence="3 4">
    <name type="scientific">Collybia nuda</name>
    <dbReference type="NCBI Taxonomy" id="64659"/>
    <lineage>
        <taxon>Eukaryota</taxon>
        <taxon>Fungi</taxon>
        <taxon>Dikarya</taxon>
        <taxon>Basidiomycota</taxon>
        <taxon>Agaricomycotina</taxon>
        <taxon>Agaricomycetes</taxon>
        <taxon>Agaricomycetidae</taxon>
        <taxon>Agaricales</taxon>
        <taxon>Tricholomatineae</taxon>
        <taxon>Clitocybaceae</taxon>
        <taxon>Collybia</taxon>
    </lineage>
</organism>
<dbReference type="AlphaFoldDB" id="A0A9P5Y779"/>
<sequence>MILPGVTFFIALSASVKNAVNPAPPPPPPPSFGTTTVLKVVNSVRNLDIAVLVGLKSPPPPPPPPQSFGAVFAQVWEDPLSFVPSSSDLVGVADHVYHTWEAVTIPSTSDIVAALGDIRHVKFADIRQRFQAPPPPPPSSFLSKAWFREAFKLHAERPPPPPSPFSWAWFCSLIDFGAVITKVYGTPPPPPLSQWAIFTGEIQGRYTTTIAPHMSYLAFILGKLRSKVICIPQGFRSIIGPAAVNATILATPIPSSFTSNSTASPFSWLESIHMPSSGALSEIRNTLTNAANSALSSIWANNFCMNIFESFYARVADLAGTSISMRLFPVPVLMGGKVDLSTSDIPREPTYSTRDPSFKVLIQAPHLIKEKISNLRLIQTGLCNTIFGVGYALGYTHAFLNDSDVFSASRIYKWMQFFAITALFFVFLFLWNRCVDYWVQLSAEKRLAEEEEKRLKENPPRADSLIYYWTRYTPAQEQAILDGVQ</sequence>
<keyword evidence="1" id="KW-1133">Transmembrane helix</keyword>
<feature type="chain" id="PRO_5040420786" evidence="2">
    <location>
        <begin position="20"/>
        <end position="485"/>
    </location>
</feature>
<keyword evidence="1" id="KW-0472">Membrane</keyword>
<accession>A0A9P5Y779</accession>
<comment type="caution">
    <text evidence="3">The sequence shown here is derived from an EMBL/GenBank/DDBJ whole genome shotgun (WGS) entry which is preliminary data.</text>
</comment>
<feature type="signal peptide" evidence="2">
    <location>
        <begin position="1"/>
        <end position="19"/>
    </location>
</feature>
<evidence type="ECO:0000256" key="2">
    <source>
        <dbReference type="SAM" id="SignalP"/>
    </source>
</evidence>
<reference evidence="3" key="1">
    <citation type="submission" date="2020-11" db="EMBL/GenBank/DDBJ databases">
        <authorList>
            <consortium name="DOE Joint Genome Institute"/>
            <person name="Ahrendt S."/>
            <person name="Riley R."/>
            <person name="Andreopoulos W."/>
            <person name="Labutti K."/>
            <person name="Pangilinan J."/>
            <person name="Ruiz-Duenas F.J."/>
            <person name="Barrasa J.M."/>
            <person name="Sanchez-Garcia M."/>
            <person name="Camarero S."/>
            <person name="Miyauchi S."/>
            <person name="Serrano A."/>
            <person name="Linde D."/>
            <person name="Babiker R."/>
            <person name="Drula E."/>
            <person name="Ayuso-Fernandez I."/>
            <person name="Pacheco R."/>
            <person name="Padilla G."/>
            <person name="Ferreira P."/>
            <person name="Barriuso J."/>
            <person name="Kellner H."/>
            <person name="Castanera R."/>
            <person name="Alfaro M."/>
            <person name="Ramirez L."/>
            <person name="Pisabarro A.G."/>
            <person name="Kuo A."/>
            <person name="Tritt A."/>
            <person name="Lipzen A."/>
            <person name="He G."/>
            <person name="Yan M."/>
            <person name="Ng V."/>
            <person name="Cullen D."/>
            <person name="Martin F."/>
            <person name="Rosso M.-N."/>
            <person name="Henrissat B."/>
            <person name="Hibbett D."/>
            <person name="Martinez A.T."/>
            <person name="Grigoriev I.V."/>
        </authorList>
    </citation>
    <scope>NUCLEOTIDE SEQUENCE</scope>
    <source>
        <strain evidence="3">CBS 247.69</strain>
    </source>
</reference>
<dbReference type="PANTHER" id="PTHR23330:SF9">
    <property type="entry name" value="PROLINE-RICH PROTEIN 11"/>
    <property type="match status" value="1"/>
</dbReference>
<keyword evidence="4" id="KW-1185">Reference proteome</keyword>
<evidence type="ECO:0000256" key="1">
    <source>
        <dbReference type="SAM" id="Phobius"/>
    </source>
</evidence>
<dbReference type="PANTHER" id="PTHR23330">
    <property type="entry name" value="P300 TRANSCRIPTIONAL COFACTOR JMY-RELATED"/>
    <property type="match status" value="1"/>
</dbReference>
<feature type="transmembrane region" description="Helical" evidence="1">
    <location>
        <begin position="411"/>
        <end position="431"/>
    </location>
</feature>
<dbReference type="GO" id="GO:0005737">
    <property type="term" value="C:cytoplasm"/>
    <property type="evidence" value="ECO:0007669"/>
    <property type="project" value="TreeGrafter"/>
</dbReference>
<dbReference type="Proteomes" id="UP000807353">
    <property type="component" value="Unassembled WGS sequence"/>
</dbReference>
<keyword evidence="2" id="KW-0732">Signal</keyword>
<name>A0A9P5Y779_9AGAR</name>
<evidence type="ECO:0000313" key="3">
    <source>
        <dbReference type="EMBL" id="KAF9464837.1"/>
    </source>
</evidence>
<protein>
    <submittedName>
        <fullName evidence="3">Uncharacterized protein</fullName>
    </submittedName>
</protein>
<dbReference type="EMBL" id="MU150251">
    <property type="protein sequence ID" value="KAF9464837.1"/>
    <property type="molecule type" value="Genomic_DNA"/>
</dbReference>